<keyword evidence="7 12" id="KW-1133">Transmembrane helix</keyword>
<feature type="transmembrane region" description="Helical" evidence="12">
    <location>
        <begin position="17"/>
        <end position="33"/>
    </location>
</feature>
<gene>
    <name evidence="17" type="primary">LOC116202834</name>
    <name evidence="14" type="ORF">CDL15_Pgr001287</name>
</gene>
<dbReference type="GO" id="GO:0016020">
    <property type="term" value="C:membrane"/>
    <property type="evidence" value="ECO:0007669"/>
    <property type="project" value="UniProtKB-SubCell"/>
</dbReference>
<keyword evidence="10" id="KW-0406">Ion transport</keyword>
<proteinExistence type="inferred from homology"/>
<dbReference type="Proteomes" id="UP000197138">
    <property type="component" value="Unassembled WGS sequence"/>
</dbReference>
<evidence type="ECO:0000313" key="14">
    <source>
        <dbReference type="EMBL" id="OWM73173.1"/>
    </source>
</evidence>
<evidence type="ECO:0000256" key="6">
    <source>
        <dbReference type="ARBA" id="ARBA00022958"/>
    </source>
</evidence>
<feature type="domain" description="Sodium/calcium exchanger membrane region" evidence="13">
    <location>
        <begin position="119"/>
        <end position="263"/>
    </location>
</feature>
<keyword evidence="16" id="KW-1185">Reference proteome</keyword>
<reference evidence="17" key="4">
    <citation type="submission" date="2025-04" db="UniProtKB">
        <authorList>
            <consortium name="RefSeq"/>
        </authorList>
    </citation>
    <scope>IDENTIFICATION</scope>
    <source>
        <tissue evidence="17">Leaf</tissue>
    </source>
</reference>
<keyword evidence="3" id="KW-0050">Antiport</keyword>
<evidence type="ECO:0000256" key="8">
    <source>
        <dbReference type="ARBA" id="ARBA00023053"/>
    </source>
</evidence>
<keyword evidence="6" id="KW-0630">Potassium</keyword>
<dbReference type="GeneID" id="116202834"/>
<comment type="similarity">
    <text evidence="11">Belongs to the Ca(2+):cation antiporter (CaCA) (TC 2.A.19) family. Cation/calcium exchanger (CCX) subfamily.</text>
</comment>
<keyword evidence="5 12" id="KW-0812">Transmembrane</keyword>
<dbReference type="GO" id="GO:0006814">
    <property type="term" value="P:sodium ion transport"/>
    <property type="evidence" value="ECO:0007669"/>
    <property type="project" value="UniProtKB-KW"/>
</dbReference>
<dbReference type="PANTHER" id="PTHR12266">
    <property type="entry name" value="NA+/CA2+ K+ INDEPENDENT EXCHANGER"/>
    <property type="match status" value="1"/>
</dbReference>
<evidence type="ECO:0000256" key="5">
    <source>
        <dbReference type="ARBA" id="ARBA00022692"/>
    </source>
</evidence>
<dbReference type="EMBL" id="MTKT01003953">
    <property type="protein sequence ID" value="OWM73173.1"/>
    <property type="molecule type" value="Genomic_DNA"/>
</dbReference>
<feature type="transmembrane region" description="Helical" evidence="12">
    <location>
        <begin position="220"/>
        <end position="237"/>
    </location>
</feature>
<dbReference type="GO" id="GO:0006813">
    <property type="term" value="P:potassium ion transport"/>
    <property type="evidence" value="ECO:0007669"/>
    <property type="project" value="UniProtKB-KW"/>
</dbReference>
<evidence type="ECO:0000256" key="2">
    <source>
        <dbReference type="ARBA" id="ARBA00022448"/>
    </source>
</evidence>
<evidence type="ECO:0000313" key="15">
    <source>
        <dbReference type="Proteomes" id="UP000197138"/>
    </source>
</evidence>
<feature type="transmembrane region" description="Helical" evidence="12">
    <location>
        <begin position="536"/>
        <end position="554"/>
    </location>
</feature>
<keyword evidence="9 12" id="KW-0472">Membrane</keyword>
<feature type="transmembrane region" description="Helical" evidence="12">
    <location>
        <begin position="396"/>
        <end position="414"/>
    </location>
</feature>
<evidence type="ECO:0000256" key="3">
    <source>
        <dbReference type="ARBA" id="ARBA00022449"/>
    </source>
</evidence>
<dbReference type="InterPro" id="IPR044880">
    <property type="entry name" value="NCX_ion-bd_dom_sf"/>
</dbReference>
<name>A0A218WKR1_PUNGR</name>
<evidence type="ECO:0000256" key="7">
    <source>
        <dbReference type="ARBA" id="ARBA00022989"/>
    </source>
</evidence>
<keyword evidence="4" id="KW-0633">Potassium transport</keyword>
<dbReference type="OrthoDB" id="407410at2759"/>
<evidence type="ECO:0000256" key="12">
    <source>
        <dbReference type="SAM" id="Phobius"/>
    </source>
</evidence>
<protein>
    <submittedName>
        <fullName evidence="17">Cation/calcium exchanger 1</fullName>
    </submittedName>
</protein>
<evidence type="ECO:0000313" key="16">
    <source>
        <dbReference type="Proteomes" id="UP000515151"/>
    </source>
</evidence>
<dbReference type="RefSeq" id="XP_031390319.1">
    <property type="nucleotide sequence ID" value="XM_031534459.1"/>
</dbReference>
<feature type="transmembrane region" description="Helical" evidence="12">
    <location>
        <begin position="102"/>
        <end position="129"/>
    </location>
</feature>
<sequence length="592" mass="65187">MSSHQSHWMANPSPTKLSIFLNLSFLLFLVLYLKTQLSNDLGSSLPNFSTAVTGPRLLIEPPEHDPQACSSVHDFSDNKSKCRYVRSDPQCRQKGYINYLEIFYCTFGNSSFFGHTILLLWLFVLFYLLGNTAAEYFCPSLESLSKIMKLSPTIAGVTLLSLGNGAPDVFASIISFTRTGNGNVGLNSILGGAFFVSNAVVGVISISISSREVAVDRPSFMRDLLFFLFTLASLLVIISLKRIGLLCSICFVSIYFIYVGTVFAMQLFHRKKRKSNPVSVDQNSLEESGIALLGNVGEEEKSVAVQIENGRMTDQTELQFQEYFRGFDYLTWSYFVKLLQVLELPLQLPRRLTIPIVSEERWSKPYAVISVTLAPVLLAALCNSQRDNVSFKSSTLLYLTSGLIGMVLGNLAFATTKKQTSPKNGLSLWLFAGFLMSVTWTYIIAEELISLLISVGTILGISPSVLGLTILAWGNSLGDLIANTAMAINGGSDGVQIAISGCYAGPMFNTLMGLGLSLVFQSWSKYPLPYEIPGDSSVYEILGFFISGLLWALVIVPRKNMRLDRFLGFGLLAIYLCFLSLRVARTAGLLKV</sequence>
<reference evidence="16" key="3">
    <citation type="journal article" date="2020" name="Plant Biotechnol. J.">
        <title>The pomegranate (Punica granatum L.) draft genome dissects genetic divergence between soft- and hard-seeded cultivars.</title>
        <authorList>
            <person name="Luo X."/>
            <person name="Li H."/>
            <person name="Wu Z."/>
            <person name="Yao W."/>
            <person name="Zhao P."/>
            <person name="Cao D."/>
            <person name="Yu H."/>
            <person name="Li K."/>
            <person name="Poudel K."/>
            <person name="Zhao D."/>
            <person name="Zhang F."/>
            <person name="Xia X."/>
            <person name="Chen L."/>
            <person name="Wang Q."/>
            <person name="Jing D."/>
            <person name="Cao S."/>
        </authorList>
    </citation>
    <scope>NUCLEOTIDE SEQUENCE [LARGE SCALE GENOMIC DNA]</scope>
</reference>
<feature type="transmembrane region" description="Helical" evidence="12">
    <location>
        <begin position="366"/>
        <end position="384"/>
    </location>
</feature>
<dbReference type="InterPro" id="IPR004837">
    <property type="entry name" value="NaCa_Exmemb"/>
</dbReference>
<dbReference type="GO" id="GO:0015297">
    <property type="term" value="F:antiporter activity"/>
    <property type="evidence" value="ECO:0007669"/>
    <property type="project" value="UniProtKB-KW"/>
</dbReference>
<dbReference type="Pfam" id="PF01699">
    <property type="entry name" value="Na_Ca_ex"/>
    <property type="match status" value="2"/>
</dbReference>
<dbReference type="PANTHER" id="PTHR12266:SF24">
    <property type="entry name" value="CATION_CALCIUM EXCHANGER 1"/>
    <property type="match status" value="1"/>
</dbReference>
<feature type="domain" description="Sodium/calcium exchanger membrane region" evidence="13">
    <location>
        <begin position="429"/>
        <end position="582"/>
    </location>
</feature>
<feature type="transmembrane region" description="Helical" evidence="12">
    <location>
        <begin position="566"/>
        <end position="584"/>
    </location>
</feature>
<dbReference type="InterPro" id="IPR051359">
    <property type="entry name" value="CaCA_antiporter"/>
</dbReference>
<evidence type="ECO:0000256" key="4">
    <source>
        <dbReference type="ARBA" id="ARBA00022538"/>
    </source>
</evidence>
<evidence type="ECO:0000256" key="1">
    <source>
        <dbReference type="ARBA" id="ARBA00004141"/>
    </source>
</evidence>
<comment type="subcellular location">
    <subcellularLocation>
        <location evidence="1">Membrane</location>
        <topology evidence="1">Multi-pass membrane protein</topology>
    </subcellularLocation>
</comment>
<dbReference type="AlphaFoldDB" id="A0A218WKR1"/>
<keyword evidence="2" id="KW-0813">Transport</keyword>
<feature type="transmembrane region" description="Helical" evidence="12">
    <location>
        <begin position="451"/>
        <end position="474"/>
    </location>
</feature>
<reference evidence="14" key="2">
    <citation type="submission" date="2017-06" db="EMBL/GenBank/DDBJ databases">
        <title>The pomegranate genome and the genomics of punicalagin biosynthesis.</title>
        <authorList>
            <person name="Xu C."/>
        </authorList>
    </citation>
    <scope>NUCLEOTIDE SEQUENCE [LARGE SCALE GENOMIC DNA]</scope>
    <source>
        <tissue evidence="14">Fresh leaf</tissue>
    </source>
</reference>
<dbReference type="Proteomes" id="UP000515151">
    <property type="component" value="Chromosome 4"/>
</dbReference>
<evidence type="ECO:0000256" key="9">
    <source>
        <dbReference type="ARBA" id="ARBA00023136"/>
    </source>
</evidence>
<dbReference type="Gene3D" id="1.20.1420.30">
    <property type="entry name" value="NCX, central ion-binding region"/>
    <property type="match status" value="2"/>
</dbReference>
<keyword evidence="8" id="KW-0915">Sodium</keyword>
<accession>A0A218WKR1</accession>
<feature type="transmembrane region" description="Helical" evidence="12">
    <location>
        <begin position="243"/>
        <end position="265"/>
    </location>
</feature>
<evidence type="ECO:0000313" key="17">
    <source>
        <dbReference type="RefSeq" id="XP_031390319.1"/>
    </source>
</evidence>
<organism evidence="14 15">
    <name type="scientific">Punica granatum</name>
    <name type="common">Pomegranate</name>
    <dbReference type="NCBI Taxonomy" id="22663"/>
    <lineage>
        <taxon>Eukaryota</taxon>
        <taxon>Viridiplantae</taxon>
        <taxon>Streptophyta</taxon>
        <taxon>Embryophyta</taxon>
        <taxon>Tracheophyta</taxon>
        <taxon>Spermatophyta</taxon>
        <taxon>Magnoliopsida</taxon>
        <taxon>eudicotyledons</taxon>
        <taxon>Gunneridae</taxon>
        <taxon>Pentapetalae</taxon>
        <taxon>rosids</taxon>
        <taxon>malvids</taxon>
        <taxon>Myrtales</taxon>
        <taxon>Lythraceae</taxon>
        <taxon>Punica</taxon>
    </lineage>
</organism>
<evidence type="ECO:0000256" key="11">
    <source>
        <dbReference type="ARBA" id="ARBA00038187"/>
    </source>
</evidence>
<dbReference type="GO" id="GO:0008324">
    <property type="term" value="F:monoatomic cation transmembrane transporter activity"/>
    <property type="evidence" value="ECO:0007669"/>
    <property type="project" value="TreeGrafter"/>
</dbReference>
<keyword evidence="10" id="KW-0739">Sodium transport</keyword>
<evidence type="ECO:0000259" key="13">
    <source>
        <dbReference type="Pfam" id="PF01699"/>
    </source>
</evidence>
<reference evidence="15" key="1">
    <citation type="journal article" date="2017" name="Plant J.">
        <title>The pomegranate (Punica granatum L.) genome and the genomics of punicalagin biosynthesis.</title>
        <authorList>
            <person name="Qin G."/>
            <person name="Xu C."/>
            <person name="Ming R."/>
            <person name="Tang H."/>
            <person name="Guyot R."/>
            <person name="Kramer E.M."/>
            <person name="Hu Y."/>
            <person name="Yi X."/>
            <person name="Qi Y."/>
            <person name="Xu X."/>
            <person name="Gao Z."/>
            <person name="Pan H."/>
            <person name="Jian J."/>
            <person name="Tian Y."/>
            <person name="Yue Z."/>
            <person name="Xu Y."/>
        </authorList>
    </citation>
    <scope>NUCLEOTIDE SEQUENCE [LARGE SCALE GENOMIC DNA]</scope>
    <source>
        <strain evidence="15">cv. Dabenzi</strain>
    </source>
</reference>
<feature type="transmembrane region" description="Helical" evidence="12">
    <location>
        <begin position="189"/>
        <end position="208"/>
    </location>
</feature>
<evidence type="ECO:0000256" key="10">
    <source>
        <dbReference type="ARBA" id="ARBA00023201"/>
    </source>
</evidence>
<feature type="transmembrane region" description="Helical" evidence="12">
    <location>
        <begin position="426"/>
        <end position="445"/>
    </location>
</feature>